<dbReference type="AlphaFoldDB" id="A0AA38FWN2"/>
<protein>
    <recommendedName>
        <fullName evidence="1">Glycosyl hydrolase family 95 N-terminal domain-containing protein</fullName>
    </recommendedName>
</protein>
<name>A0AA38FWN2_TAXCH</name>
<dbReference type="EMBL" id="JAHRHJ020000006">
    <property type="protein sequence ID" value="KAH9310844.1"/>
    <property type="molecule type" value="Genomic_DNA"/>
</dbReference>
<evidence type="ECO:0000259" key="1">
    <source>
        <dbReference type="Pfam" id="PF14498"/>
    </source>
</evidence>
<dbReference type="GO" id="GO:0004560">
    <property type="term" value="F:alpha-L-fucosidase activity"/>
    <property type="evidence" value="ECO:0007669"/>
    <property type="project" value="TreeGrafter"/>
</dbReference>
<evidence type="ECO:0000313" key="3">
    <source>
        <dbReference type="Proteomes" id="UP000824469"/>
    </source>
</evidence>
<reference evidence="2 3" key="1">
    <citation type="journal article" date="2021" name="Nat. Plants">
        <title>The Taxus genome provides insights into paclitaxel biosynthesis.</title>
        <authorList>
            <person name="Xiong X."/>
            <person name="Gou J."/>
            <person name="Liao Q."/>
            <person name="Li Y."/>
            <person name="Zhou Q."/>
            <person name="Bi G."/>
            <person name="Li C."/>
            <person name="Du R."/>
            <person name="Wang X."/>
            <person name="Sun T."/>
            <person name="Guo L."/>
            <person name="Liang H."/>
            <person name="Lu P."/>
            <person name="Wu Y."/>
            <person name="Zhang Z."/>
            <person name="Ro D.K."/>
            <person name="Shang Y."/>
            <person name="Huang S."/>
            <person name="Yan J."/>
        </authorList>
    </citation>
    <scope>NUCLEOTIDE SEQUENCE [LARGE SCALE GENOMIC DNA]</scope>
    <source>
        <strain evidence="2">Ta-2019</strain>
    </source>
</reference>
<organism evidence="2 3">
    <name type="scientific">Taxus chinensis</name>
    <name type="common">Chinese yew</name>
    <name type="synonym">Taxus wallichiana var. chinensis</name>
    <dbReference type="NCBI Taxonomy" id="29808"/>
    <lineage>
        <taxon>Eukaryota</taxon>
        <taxon>Viridiplantae</taxon>
        <taxon>Streptophyta</taxon>
        <taxon>Embryophyta</taxon>
        <taxon>Tracheophyta</taxon>
        <taxon>Spermatophyta</taxon>
        <taxon>Pinopsida</taxon>
        <taxon>Pinidae</taxon>
        <taxon>Conifers II</taxon>
        <taxon>Cupressales</taxon>
        <taxon>Taxaceae</taxon>
        <taxon>Taxus</taxon>
    </lineage>
</organism>
<dbReference type="PANTHER" id="PTHR31084">
    <property type="entry name" value="ALPHA-L-FUCOSIDASE 2"/>
    <property type="match status" value="1"/>
</dbReference>
<evidence type="ECO:0000313" key="2">
    <source>
        <dbReference type="EMBL" id="KAH9310844.1"/>
    </source>
</evidence>
<dbReference type="Gene3D" id="2.70.98.50">
    <property type="entry name" value="putative glycoside hydrolase family protein from bacillus halodurans"/>
    <property type="match status" value="1"/>
</dbReference>
<dbReference type="InterPro" id="IPR027414">
    <property type="entry name" value="GH95_N_dom"/>
</dbReference>
<gene>
    <name evidence="2" type="ORF">KI387_025879</name>
</gene>
<dbReference type="Pfam" id="PF14498">
    <property type="entry name" value="Glyco_hyd_65N_2"/>
    <property type="match status" value="1"/>
</dbReference>
<sequence length="161" mass="17989">MANQCRKEVGFETGASSEDWVVVSRNERSTMFSSPSVIDEEAEEDLKVEFFRPAEYWTDALPVGNGRLGAMVWGGVQQELLQLNEGLVFPEAQEGDVMVFSGQLDVEKIFVPFGFMTPMLTPPLEALAVEFQEQGCTKVEKRKELGKSYLSNRMILRSGKG</sequence>
<comment type="caution">
    <text evidence="2">The sequence shown here is derived from an EMBL/GenBank/DDBJ whole genome shotgun (WGS) entry which is preliminary data.</text>
</comment>
<proteinExistence type="predicted"/>
<keyword evidence="3" id="KW-1185">Reference proteome</keyword>
<feature type="domain" description="Glycosyl hydrolase family 95 N-terminal" evidence="1">
    <location>
        <begin position="52"/>
        <end position="85"/>
    </location>
</feature>
<dbReference type="PANTHER" id="PTHR31084:SF0">
    <property type="entry name" value="ALPHA-L-FUCOSIDASE 2"/>
    <property type="match status" value="1"/>
</dbReference>
<accession>A0AA38FWN2</accession>
<dbReference type="Proteomes" id="UP000824469">
    <property type="component" value="Unassembled WGS sequence"/>
</dbReference>